<dbReference type="SUPFAM" id="SSF103481">
    <property type="entry name" value="Multidrug resistance efflux transporter EmrE"/>
    <property type="match status" value="1"/>
</dbReference>
<dbReference type="InterPro" id="IPR037185">
    <property type="entry name" value="EmrE-like"/>
</dbReference>
<reference evidence="2 3" key="1">
    <citation type="submission" date="2019-03" db="EMBL/GenBank/DDBJ databases">
        <title>Genomic Encyclopedia of Type Strains, Phase IV (KMG-IV): sequencing the most valuable type-strain genomes for metagenomic binning, comparative biology and taxonomic classification.</title>
        <authorList>
            <person name="Goeker M."/>
        </authorList>
    </citation>
    <scope>NUCLEOTIDE SEQUENCE [LARGE SCALE GENOMIC DNA]</scope>
    <source>
        <strain evidence="2 3">JA181</strain>
    </source>
</reference>
<accession>A0A4R8F6R8</accession>
<dbReference type="EMBL" id="SOEB01000050">
    <property type="protein sequence ID" value="TDX20862.1"/>
    <property type="molecule type" value="Genomic_DNA"/>
</dbReference>
<gene>
    <name evidence="2" type="ORF">EV657_1504</name>
</gene>
<feature type="transmembrane region" description="Helical" evidence="1">
    <location>
        <begin position="70"/>
        <end position="90"/>
    </location>
</feature>
<comment type="caution">
    <text evidence="2">The sequence shown here is derived from an EMBL/GenBank/DDBJ whole genome shotgun (WGS) entry which is preliminary data.</text>
</comment>
<dbReference type="AlphaFoldDB" id="A0A4R8F6R8"/>
<name>A0A4R8F6R8_9RHOB</name>
<evidence type="ECO:0000313" key="3">
    <source>
        <dbReference type="Proteomes" id="UP000295484"/>
    </source>
</evidence>
<feature type="transmembrane region" description="Helical" evidence="1">
    <location>
        <begin position="96"/>
        <end position="114"/>
    </location>
</feature>
<evidence type="ECO:0000313" key="2">
    <source>
        <dbReference type="EMBL" id="TDX20862.1"/>
    </source>
</evidence>
<dbReference type="Gene3D" id="1.10.3730.20">
    <property type="match status" value="1"/>
</dbReference>
<feature type="transmembrane region" description="Helical" evidence="1">
    <location>
        <begin position="41"/>
        <end position="61"/>
    </location>
</feature>
<sequence length="117" mass="12414">MNGQNAEMVKTYAILAGIVIVTAAGDYALKMAAVRPSPLTSFWFVKGTLLYAVTAVGWIALMQSHSLPQIAVLYSAATIVALSFIGVVAFGEHVSLRQWTGIVLALTAVILVEFEAS</sequence>
<feature type="transmembrane region" description="Helical" evidence="1">
    <location>
        <begin position="12"/>
        <end position="29"/>
    </location>
</feature>
<organism evidence="2 3">
    <name type="scientific">Rhodovulum visakhapatnamense</name>
    <dbReference type="NCBI Taxonomy" id="364297"/>
    <lineage>
        <taxon>Bacteria</taxon>
        <taxon>Pseudomonadati</taxon>
        <taxon>Pseudomonadota</taxon>
        <taxon>Alphaproteobacteria</taxon>
        <taxon>Rhodobacterales</taxon>
        <taxon>Paracoccaceae</taxon>
        <taxon>Rhodovulum</taxon>
    </lineage>
</organism>
<keyword evidence="1" id="KW-0812">Transmembrane</keyword>
<dbReference type="Proteomes" id="UP000295484">
    <property type="component" value="Unassembled WGS sequence"/>
</dbReference>
<proteinExistence type="predicted"/>
<protein>
    <recommendedName>
        <fullName evidence="4">EamA-like transporter family protein</fullName>
    </recommendedName>
</protein>
<evidence type="ECO:0000256" key="1">
    <source>
        <dbReference type="SAM" id="Phobius"/>
    </source>
</evidence>
<keyword evidence="1" id="KW-0472">Membrane</keyword>
<keyword evidence="1" id="KW-1133">Transmembrane helix</keyword>
<evidence type="ECO:0008006" key="4">
    <source>
        <dbReference type="Google" id="ProtNLM"/>
    </source>
</evidence>